<dbReference type="Proteomes" id="UP000620874">
    <property type="component" value="Unassembled WGS sequence"/>
</dbReference>
<protein>
    <submittedName>
        <fullName evidence="1">Uncharacterized protein</fullName>
    </submittedName>
</protein>
<proteinExistence type="predicted"/>
<keyword evidence="2" id="KW-1185">Reference proteome</keyword>
<evidence type="ECO:0000313" key="1">
    <source>
        <dbReference type="EMBL" id="MBD8039592.1"/>
    </source>
</evidence>
<evidence type="ECO:0000313" key="2">
    <source>
        <dbReference type="Proteomes" id="UP000620874"/>
    </source>
</evidence>
<organism evidence="1 2">
    <name type="scientific">Phocaeicola intestinalis</name>
    <dbReference type="NCBI Taxonomy" id="2762212"/>
    <lineage>
        <taxon>Bacteria</taxon>
        <taxon>Pseudomonadati</taxon>
        <taxon>Bacteroidota</taxon>
        <taxon>Bacteroidia</taxon>
        <taxon>Bacteroidales</taxon>
        <taxon>Bacteroidaceae</taxon>
        <taxon>Phocaeicola</taxon>
    </lineage>
</organism>
<sequence>MSTKSINAELFRQLSYIADDENCMKKALDYIRKLAIQKEKAQPLTATDTLAEDIVPYRTKEELKEGFNQACQEAKHYKDGKLQLQTWEEVYHEL</sequence>
<dbReference type="RefSeq" id="WP_022038781.1">
    <property type="nucleotide sequence ID" value="NZ_JACSPP010000007.1"/>
</dbReference>
<gene>
    <name evidence="1" type="ORF">H9625_03865</name>
</gene>
<reference evidence="1 2" key="1">
    <citation type="submission" date="2020-08" db="EMBL/GenBank/DDBJ databases">
        <title>A Genomic Blueprint of the Chicken Gut Microbiome.</title>
        <authorList>
            <person name="Gilroy R."/>
            <person name="Ravi A."/>
            <person name="Getino M."/>
            <person name="Pursley I."/>
            <person name="Horton D.L."/>
            <person name="Alikhan N.-F."/>
            <person name="Baker D."/>
            <person name="Gharbi K."/>
            <person name="Hall N."/>
            <person name="Watson M."/>
            <person name="Adriaenssens E.M."/>
            <person name="Foster-Nyarko E."/>
            <person name="Jarju S."/>
            <person name="Secka A."/>
            <person name="Antonio M."/>
            <person name="Oren A."/>
            <person name="Chaudhuri R."/>
            <person name="La Ragione R.M."/>
            <person name="Hildebrand F."/>
            <person name="Pallen M.J."/>
        </authorList>
    </citation>
    <scope>NUCLEOTIDE SEQUENCE [LARGE SCALE GENOMIC DNA]</scope>
    <source>
        <strain evidence="1 2">Sa1CVN1</strain>
    </source>
</reference>
<dbReference type="EMBL" id="JACSPP010000007">
    <property type="protein sequence ID" value="MBD8039592.1"/>
    <property type="molecule type" value="Genomic_DNA"/>
</dbReference>
<accession>A0ABR8Y5V6</accession>
<comment type="caution">
    <text evidence="1">The sequence shown here is derived from an EMBL/GenBank/DDBJ whole genome shotgun (WGS) entry which is preliminary data.</text>
</comment>
<name>A0ABR8Y5V6_9BACT</name>